<dbReference type="CDD" id="cd05804">
    <property type="entry name" value="StaR_like"/>
    <property type="match status" value="1"/>
</dbReference>
<evidence type="ECO:0000256" key="5">
    <source>
        <dbReference type="SAM" id="Coils"/>
    </source>
</evidence>
<reference evidence="6" key="1">
    <citation type="journal article" date="2013" name="Nat. Biotechnol.">
        <title>Draft genome sequence of chickpea (Cicer arietinum) provides a resource for trait improvement.</title>
        <authorList>
            <person name="Varshney R.K."/>
            <person name="Song C."/>
            <person name="Saxena R.K."/>
            <person name="Azam S."/>
            <person name="Yu S."/>
            <person name="Sharpe A.G."/>
            <person name="Cannon S."/>
            <person name="Baek J."/>
            <person name="Rosen B.D."/>
            <person name="Tar'an B."/>
            <person name="Millan T."/>
            <person name="Zhang X."/>
            <person name="Ramsay L.D."/>
            <person name="Iwata A."/>
            <person name="Wang Y."/>
            <person name="Nelson W."/>
            <person name="Farmer A.D."/>
            <person name="Gaur P.M."/>
            <person name="Soderlund C."/>
            <person name="Penmetsa R.V."/>
            <person name="Xu C."/>
            <person name="Bharti A.K."/>
            <person name="He W."/>
            <person name="Winter P."/>
            <person name="Zhao S."/>
            <person name="Hane J.K."/>
            <person name="Carrasquilla-Garcia N."/>
            <person name="Condie J.A."/>
            <person name="Upadhyaya H.D."/>
            <person name="Luo M.C."/>
            <person name="Thudi M."/>
            <person name="Gowda C.L."/>
            <person name="Singh N.P."/>
            <person name="Lichtenzveig J."/>
            <person name="Gali K.K."/>
            <person name="Rubio J."/>
            <person name="Nadarajan N."/>
            <person name="Dolezel J."/>
            <person name="Bansal K.C."/>
            <person name="Xu X."/>
            <person name="Edwards D."/>
            <person name="Zhang G."/>
            <person name="Kahl G."/>
            <person name="Gil J."/>
            <person name="Singh K.B."/>
            <person name="Datta S.K."/>
            <person name="Jackson S.A."/>
            <person name="Wang J."/>
            <person name="Cook D.R."/>
        </authorList>
    </citation>
    <scope>NUCLEOTIDE SEQUENCE [LARGE SCALE GENOMIC DNA]</scope>
    <source>
        <strain evidence="6">cv. CDC Frontier</strain>
    </source>
</reference>
<dbReference type="SUPFAM" id="SSF48452">
    <property type="entry name" value="TPR-like"/>
    <property type="match status" value="1"/>
</dbReference>
<keyword evidence="4" id="KW-0802">TPR repeat</keyword>
<dbReference type="KEGG" id="cam:101488574"/>
<accession>A0A1S2XKA7</accession>
<dbReference type="Gene3D" id="1.25.40.10">
    <property type="entry name" value="Tetratricopeptide repeat domain"/>
    <property type="match status" value="1"/>
</dbReference>
<dbReference type="eggNOG" id="KOG2610">
    <property type="taxonomic scope" value="Eukaryota"/>
</dbReference>
<comment type="similarity">
    <text evidence="1">Belongs to the TTC38 family.</text>
</comment>
<gene>
    <name evidence="7" type="primary">LOC101488574</name>
</gene>
<dbReference type="GeneID" id="101488574"/>
<dbReference type="InterPro" id="IPR033891">
    <property type="entry name" value="TTC38"/>
</dbReference>
<protein>
    <recommendedName>
        <fullName evidence="2">Tetratricopeptide repeat protein 38</fullName>
    </recommendedName>
</protein>
<evidence type="ECO:0000313" key="7">
    <source>
        <dbReference type="RefSeq" id="XP_004489957.1"/>
    </source>
</evidence>
<evidence type="ECO:0000256" key="4">
    <source>
        <dbReference type="ARBA" id="ARBA00022803"/>
    </source>
</evidence>
<evidence type="ECO:0000256" key="3">
    <source>
        <dbReference type="ARBA" id="ARBA00022737"/>
    </source>
</evidence>
<name>A0A1S2XKA7_CICAR</name>
<evidence type="ECO:0000313" key="6">
    <source>
        <dbReference type="Proteomes" id="UP000087171"/>
    </source>
</evidence>
<dbReference type="InterPro" id="IPR011990">
    <property type="entry name" value="TPR-like_helical_dom_sf"/>
</dbReference>
<keyword evidence="3" id="KW-0677">Repeat</keyword>
<keyword evidence="6" id="KW-1185">Reference proteome</keyword>
<evidence type="ECO:0000256" key="1">
    <source>
        <dbReference type="ARBA" id="ARBA00005857"/>
    </source>
</evidence>
<sequence length="468" mass="53596">MEGTIKLDGCGYEVTTSSHLCVSVINSYYHQVLSYGRERCVILEAVVHDNYCVLANTLVAHFLYSSDSSKAASYLHTAKSHLEHATLYEKLVFDVISYLMSGDRDDEVSVELHSKLLKEFPRDLVSLKRAQILCFYMGRPDLSLSLVNKVLPQNEGENYIYGMLAFPLLELGKMKDAEKAAKRGFEINKKDGWSQHALCHVLQYECRFREAVKFMEECASSWNSSSSFMLTHNWWHVALCFLEGNAPMQRVLDVYDNYIWKELEKPDAAVPEVYLNAVALLLRLCVRDELNFLGDRLKMLADRLADQANWYLEWHLDVLTVWALAKTGQISKAEDLLKGLKDRLSRMNKKKQQIMQKGMMLAEALYAYERGNYKHGLELLGPDFDASECKVIGASDEQVDVFNEVWYIMLLNSGDVTKAIEVIEKRIKKRDGTAFLWLLLERGYKLAKRPEEAGIANEKAKVLESAYF</sequence>
<dbReference type="Proteomes" id="UP000087171">
    <property type="component" value="Chromosome Ca2"/>
</dbReference>
<dbReference type="PaxDb" id="3827-XP_004489957.1"/>
<dbReference type="OrthoDB" id="1427555at2759"/>
<evidence type="ECO:0000256" key="2">
    <source>
        <dbReference type="ARBA" id="ARBA00019992"/>
    </source>
</evidence>
<proteinExistence type="inferred from homology"/>
<dbReference type="AlphaFoldDB" id="A0A1S2XKA7"/>
<reference evidence="7" key="2">
    <citation type="submission" date="2025-08" db="UniProtKB">
        <authorList>
            <consortium name="RefSeq"/>
        </authorList>
    </citation>
    <scope>IDENTIFICATION</scope>
    <source>
        <tissue evidence="7">Etiolated seedlings</tissue>
    </source>
</reference>
<dbReference type="PANTHER" id="PTHR16263:SF4">
    <property type="entry name" value="TETRATRICOPEPTIDE REPEAT PROTEIN 38"/>
    <property type="match status" value="1"/>
</dbReference>
<organism evidence="6 7">
    <name type="scientific">Cicer arietinum</name>
    <name type="common">Chickpea</name>
    <name type="synonym">Garbanzo</name>
    <dbReference type="NCBI Taxonomy" id="3827"/>
    <lineage>
        <taxon>Eukaryota</taxon>
        <taxon>Viridiplantae</taxon>
        <taxon>Streptophyta</taxon>
        <taxon>Embryophyta</taxon>
        <taxon>Tracheophyta</taxon>
        <taxon>Spermatophyta</taxon>
        <taxon>Magnoliopsida</taxon>
        <taxon>eudicotyledons</taxon>
        <taxon>Gunneridae</taxon>
        <taxon>Pentapetalae</taxon>
        <taxon>rosids</taxon>
        <taxon>fabids</taxon>
        <taxon>Fabales</taxon>
        <taxon>Fabaceae</taxon>
        <taxon>Papilionoideae</taxon>
        <taxon>50 kb inversion clade</taxon>
        <taxon>NPAAA clade</taxon>
        <taxon>Hologalegina</taxon>
        <taxon>IRL clade</taxon>
        <taxon>Cicereae</taxon>
        <taxon>Cicer</taxon>
    </lineage>
</organism>
<feature type="coiled-coil region" evidence="5">
    <location>
        <begin position="330"/>
        <end position="357"/>
    </location>
</feature>
<dbReference type="PANTHER" id="PTHR16263">
    <property type="entry name" value="TETRATRICOPEPTIDE REPEAT PROTEIN 38"/>
    <property type="match status" value="1"/>
</dbReference>
<keyword evidence="5" id="KW-0175">Coiled coil</keyword>
<dbReference type="RefSeq" id="XP_004489957.1">
    <property type="nucleotide sequence ID" value="XM_004489900.3"/>
</dbReference>